<dbReference type="Proteomes" id="UP001066276">
    <property type="component" value="Chromosome 1_2"/>
</dbReference>
<comment type="caution">
    <text evidence="1">The sequence shown here is derived from an EMBL/GenBank/DDBJ whole genome shotgun (WGS) entry which is preliminary data.</text>
</comment>
<sequence>MGPRTVGFYTRPARAPTWARYELLLPDKQTSWCLWVPLRHSGPEKAAWAKAFTPVLARALSKGSVKVSYPRQAWRLLTTLQHIKPGKRAQGQGFHLSVNQSFS</sequence>
<organism evidence="1 2">
    <name type="scientific">Pleurodeles waltl</name>
    <name type="common">Iberian ribbed newt</name>
    <dbReference type="NCBI Taxonomy" id="8319"/>
    <lineage>
        <taxon>Eukaryota</taxon>
        <taxon>Metazoa</taxon>
        <taxon>Chordata</taxon>
        <taxon>Craniata</taxon>
        <taxon>Vertebrata</taxon>
        <taxon>Euteleostomi</taxon>
        <taxon>Amphibia</taxon>
        <taxon>Batrachia</taxon>
        <taxon>Caudata</taxon>
        <taxon>Salamandroidea</taxon>
        <taxon>Salamandridae</taxon>
        <taxon>Pleurodelinae</taxon>
        <taxon>Pleurodeles</taxon>
    </lineage>
</organism>
<gene>
    <name evidence="1" type="ORF">NDU88_005097</name>
</gene>
<proteinExistence type="predicted"/>
<evidence type="ECO:0000313" key="1">
    <source>
        <dbReference type="EMBL" id="KAJ1209724.1"/>
    </source>
</evidence>
<accession>A0AAV7WCD8</accession>
<evidence type="ECO:0000313" key="2">
    <source>
        <dbReference type="Proteomes" id="UP001066276"/>
    </source>
</evidence>
<dbReference type="EMBL" id="JANPWB010000002">
    <property type="protein sequence ID" value="KAJ1209724.1"/>
    <property type="molecule type" value="Genomic_DNA"/>
</dbReference>
<protein>
    <submittedName>
        <fullName evidence="1">Uncharacterized protein</fullName>
    </submittedName>
</protein>
<reference evidence="1" key="1">
    <citation type="journal article" date="2022" name="bioRxiv">
        <title>Sequencing and chromosome-scale assembly of the giantPleurodeles waltlgenome.</title>
        <authorList>
            <person name="Brown T."/>
            <person name="Elewa A."/>
            <person name="Iarovenko S."/>
            <person name="Subramanian E."/>
            <person name="Araus A.J."/>
            <person name="Petzold A."/>
            <person name="Susuki M."/>
            <person name="Suzuki K.-i.T."/>
            <person name="Hayashi T."/>
            <person name="Toyoda A."/>
            <person name="Oliveira C."/>
            <person name="Osipova E."/>
            <person name="Leigh N.D."/>
            <person name="Simon A."/>
            <person name="Yun M.H."/>
        </authorList>
    </citation>
    <scope>NUCLEOTIDE SEQUENCE</scope>
    <source>
        <strain evidence="1">20211129_DDA</strain>
        <tissue evidence="1">Liver</tissue>
    </source>
</reference>
<dbReference type="AlphaFoldDB" id="A0AAV7WCD8"/>
<name>A0AAV7WCD8_PLEWA</name>
<keyword evidence="2" id="KW-1185">Reference proteome</keyword>